<sequence>MQEATQDSDQKREPGPGGIPPQAAVILYEQEGGTIVATHYFAATGRGELPPPEALEKAAFAQAASDGIGEAGALAALHVRPEAIERGKVYRVDPKTGTLEEARPEAPGK</sequence>
<accession>A0A418WS03</accession>
<protein>
    <submittedName>
        <fullName evidence="2">Uncharacterized protein</fullName>
    </submittedName>
</protein>
<evidence type="ECO:0000313" key="2">
    <source>
        <dbReference type="EMBL" id="RJF93949.1"/>
    </source>
</evidence>
<gene>
    <name evidence="2" type="ORF">D3876_06675</name>
</gene>
<evidence type="ECO:0000256" key="1">
    <source>
        <dbReference type="SAM" id="MobiDB-lite"/>
    </source>
</evidence>
<keyword evidence="3" id="KW-1185">Reference proteome</keyword>
<dbReference type="AlphaFoldDB" id="A0A418WS03"/>
<feature type="region of interest" description="Disordered" evidence="1">
    <location>
        <begin position="1"/>
        <end position="21"/>
    </location>
</feature>
<comment type="caution">
    <text evidence="2">The sequence shown here is derived from an EMBL/GenBank/DDBJ whole genome shotgun (WGS) entry which is preliminary data.</text>
</comment>
<dbReference type="RefSeq" id="WP_119760507.1">
    <property type="nucleotide sequence ID" value="NZ_QYUM01000002.1"/>
</dbReference>
<name>A0A418WS03_9SPHN</name>
<reference evidence="2 3" key="1">
    <citation type="submission" date="2018-09" db="EMBL/GenBank/DDBJ databases">
        <authorList>
            <person name="Zhu H."/>
        </authorList>
    </citation>
    <scope>NUCLEOTIDE SEQUENCE [LARGE SCALE GENOMIC DNA]</scope>
    <source>
        <strain evidence="2 3">K2R01-6</strain>
    </source>
</reference>
<dbReference type="Proteomes" id="UP000286100">
    <property type="component" value="Unassembled WGS sequence"/>
</dbReference>
<dbReference type="EMBL" id="QYUM01000002">
    <property type="protein sequence ID" value="RJF93949.1"/>
    <property type="molecule type" value="Genomic_DNA"/>
</dbReference>
<evidence type="ECO:0000313" key="3">
    <source>
        <dbReference type="Proteomes" id="UP000286100"/>
    </source>
</evidence>
<organism evidence="2 3">
    <name type="scientific">Sphingomonas cavernae</name>
    <dbReference type="NCBI Taxonomy" id="2320861"/>
    <lineage>
        <taxon>Bacteria</taxon>
        <taxon>Pseudomonadati</taxon>
        <taxon>Pseudomonadota</taxon>
        <taxon>Alphaproteobacteria</taxon>
        <taxon>Sphingomonadales</taxon>
        <taxon>Sphingomonadaceae</taxon>
        <taxon>Sphingomonas</taxon>
    </lineage>
</organism>
<proteinExistence type="predicted"/>
<feature type="region of interest" description="Disordered" evidence="1">
    <location>
        <begin position="90"/>
        <end position="109"/>
    </location>
</feature>